<feature type="transmembrane region" description="Helical" evidence="6">
    <location>
        <begin position="227"/>
        <end position="245"/>
    </location>
</feature>
<dbReference type="GO" id="GO:0005886">
    <property type="term" value="C:plasma membrane"/>
    <property type="evidence" value="ECO:0007669"/>
    <property type="project" value="UniProtKB-SubCell"/>
</dbReference>
<accession>A0A517V9F1</accession>
<keyword evidence="5 6" id="KW-0472">Membrane</keyword>
<reference evidence="7 8" key="1">
    <citation type="submission" date="2019-02" db="EMBL/GenBank/DDBJ databases">
        <title>Deep-cultivation of Planctomycetes and their phenomic and genomic characterization uncovers novel biology.</title>
        <authorList>
            <person name="Wiegand S."/>
            <person name="Jogler M."/>
            <person name="Boedeker C."/>
            <person name="Pinto D."/>
            <person name="Vollmers J."/>
            <person name="Rivas-Marin E."/>
            <person name="Kohn T."/>
            <person name="Peeters S.H."/>
            <person name="Heuer A."/>
            <person name="Rast P."/>
            <person name="Oberbeckmann S."/>
            <person name="Bunk B."/>
            <person name="Jeske O."/>
            <person name="Meyerdierks A."/>
            <person name="Storesund J.E."/>
            <person name="Kallscheuer N."/>
            <person name="Luecker S."/>
            <person name="Lage O.M."/>
            <person name="Pohl T."/>
            <person name="Merkel B.J."/>
            <person name="Hornburger P."/>
            <person name="Mueller R.-W."/>
            <person name="Bruemmer F."/>
            <person name="Labrenz M."/>
            <person name="Spormann A.M."/>
            <person name="Op den Camp H."/>
            <person name="Overmann J."/>
            <person name="Amann R."/>
            <person name="Jetten M.S.M."/>
            <person name="Mascher T."/>
            <person name="Medema M.H."/>
            <person name="Devos D.P."/>
            <person name="Kaster A.-K."/>
            <person name="Ovreas L."/>
            <person name="Rohde M."/>
            <person name="Galperin M.Y."/>
            <person name="Jogler C."/>
        </authorList>
    </citation>
    <scope>NUCLEOTIDE SEQUENCE [LARGE SCALE GENOMIC DNA]</scope>
    <source>
        <strain evidence="7 8">Pan161</strain>
    </source>
</reference>
<protein>
    <submittedName>
        <fullName evidence="7">Ribose transport system permease protein RbsC</fullName>
    </submittedName>
</protein>
<evidence type="ECO:0000256" key="6">
    <source>
        <dbReference type="SAM" id="Phobius"/>
    </source>
</evidence>
<dbReference type="PANTHER" id="PTHR32196">
    <property type="entry name" value="ABC TRANSPORTER PERMEASE PROTEIN YPHD-RELATED-RELATED"/>
    <property type="match status" value="1"/>
</dbReference>
<name>A0A517V9F1_9PLAN</name>
<feature type="transmembrane region" description="Helical" evidence="6">
    <location>
        <begin position="177"/>
        <end position="198"/>
    </location>
</feature>
<feature type="transmembrane region" description="Helical" evidence="6">
    <location>
        <begin position="257"/>
        <end position="276"/>
    </location>
</feature>
<evidence type="ECO:0000256" key="4">
    <source>
        <dbReference type="ARBA" id="ARBA00022989"/>
    </source>
</evidence>
<keyword evidence="4 6" id="KW-1133">Transmembrane helix</keyword>
<organism evidence="7 8">
    <name type="scientific">Gimesia algae</name>
    <dbReference type="NCBI Taxonomy" id="2527971"/>
    <lineage>
        <taxon>Bacteria</taxon>
        <taxon>Pseudomonadati</taxon>
        <taxon>Planctomycetota</taxon>
        <taxon>Planctomycetia</taxon>
        <taxon>Planctomycetales</taxon>
        <taxon>Planctomycetaceae</taxon>
        <taxon>Gimesia</taxon>
    </lineage>
</organism>
<dbReference type="KEGG" id="gax:Pan161_12860"/>
<feature type="transmembrane region" description="Helical" evidence="6">
    <location>
        <begin position="283"/>
        <end position="305"/>
    </location>
</feature>
<evidence type="ECO:0000313" key="7">
    <source>
        <dbReference type="EMBL" id="QDT89654.1"/>
    </source>
</evidence>
<dbReference type="AlphaFoldDB" id="A0A517V9F1"/>
<sequence>MSDSPAPVSDNDSSPSRSLVSGVTYSVFQYAGLLGVLALLVLIFSLMSQNFLSKQTLVTVANNIPDLLVISVGMTLVLIIGGIDLSVGSLLALSSAMLGVCMVDWGWPLWSAVPVCLGVGALCGMLNGVISVKAGIPSFIVTLGMLEMARGSAYLITDSQTKYIGSSIEWIGVPLKGFVFSPAFLLALVIVAAGQYLLTRTVFGRYCVAIGTNAEAVRMSGIRTAPCSIAVFTISGLLCGLAGVMQTSRLSSADPNAAVGLELSAIAACVIGGTSLMGGRGSVINTFFGVMIIAVLQTGLAQIGATDPSKRVITGAVIIVAVLLDAARQRWKRRG</sequence>
<dbReference type="Pfam" id="PF02653">
    <property type="entry name" value="BPD_transp_2"/>
    <property type="match status" value="1"/>
</dbReference>
<dbReference type="InterPro" id="IPR001851">
    <property type="entry name" value="ABC_transp_permease"/>
</dbReference>
<feature type="transmembrane region" description="Helical" evidence="6">
    <location>
        <begin position="311"/>
        <end position="327"/>
    </location>
</feature>
<keyword evidence="2" id="KW-1003">Cell membrane</keyword>
<dbReference type="RefSeq" id="WP_197995722.1">
    <property type="nucleotide sequence ID" value="NZ_CP036343.1"/>
</dbReference>
<evidence type="ECO:0000313" key="8">
    <source>
        <dbReference type="Proteomes" id="UP000316855"/>
    </source>
</evidence>
<keyword evidence="3 6" id="KW-0812">Transmembrane</keyword>
<dbReference type="GO" id="GO:0022857">
    <property type="term" value="F:transmembrane transporter activity"/>
    <property type="evidence" value="ECO:0007669"/>
    <property type="project" value="InterPro"/>
</dbReference>
<evidence type="ECO:0000256" key="3">
    <source>
        <dbReference type="ARBA" id="ARBA00022692"/>
    </source>
</evidence>
<comment type="subcellular location">
    <subcellularLocation>
        <location evidence="1">Cell membrane</location>
        <topology evidence="1">Multi-pass membrane protein</topology>
    </subcellularLocation>
</comment>
<dbReference type="CDD" id="cd06579">
    <property type="entry name" value="TM_PBP1_transp_AraH_like"/>
    <property type="match status" value="1"/>
</dbReference>
<evidence type="ECO:0000256" key="5">
    <source>
        <dbReference type="ARBA" id="ARBA00023136"/>
    </source>
</evidence>
<feature type="transmembrane region" description="Helical" evidence="6">
    <location>
        <begin position="27"/>
        <end position="46"/>
    </location>
</feature>
<feature type="transmembrane region" description="Helical" evidence="6">
    <location>
        <begin position="138"/>
        <end position="157"/>
    </location>
</feature>
<dbReference type="Proteomes" id="UP000316855">
    <property type="component" value="Chromosome"/>
</dbReference>
<feature type="transmembrane region" description="Helical" evidence="6">
    <location>
        <begin position="105"/>
        <end position="126"/>
    </location>
</feature>
<evidence type="ECO:0000256" key="2">
    <source>
        <dbReference type="ARBA" id="ARBA00022475"/>
    </source>
</evidence>
<evidence type="ECO:0000256" key="1">
    <source>
        <dbReference type="ARBA" id="ARBA00004651"/>
    </source>
</evidence>
<keyword evidence="8" id="KW-1185">Reference proteome</keyword>
<gene>
    <name evidence="7" type="primary">rbsC_1</name>
    <name evidence="7" type="ORF">Pan161_12860</name>
</gene>
<dbReference type="PANTHER" id="PTHR32196:SF72">
    <property type="entry name" value="RIBOSE IMPORT PERMEASE PROTEIN RBSC"/>
    <property type="match status" value="1"/>
</dbReference>
<proteinExistence type="predicted"/>
<dbReference type="EMBL" id="CP036343">
    <property type="protein sequence ID" value="QDT89654.1"/>
    <property type="molecule type" value="Genomic_DNA"/>
</dbReference>
<feature type="transmembrane region" description="Helical" evidence="6">
    <location>
        <begin position="67"/>
        <end position="93"/>
    </location>
</feature>